<protein>
    <submittedName>
        <fullName evidence="2">YeeE/YedE family protein</fullName>
    </submittedName>
</protein>
<dbReference type="RefSeq" id="WP_320203501.1">
    <property type="nucleotide sequence ID" value="NZ_CP192782.1"/>
</dbReference>
<dbReference type="EMBL" id="JAVRAF010000012">
    <property type="protein sequence ID" value="MDX8305059.1"/>
    <property type="molecule type" value="Genomic_DNA"/>
</dbReference>
<keyword evidence="1" id="KW-1133">Transmembrane helix</keyword>
<feature type="transmembrane region" description="Helical" evidence="1">
    <location>
        <begin position="87"/>
        <end position="107"/>
    </location>
</feature>
<gene>
    <name evidence="2" type="ORF">RMR22_22675</name>
</gene>
<proteinExistence type="predicted"/>
<organism evidence="2">
    <name type="scientific">Agrobacterium rosae</name>
    <dbReference type="NCBI Taxonomy" id="1972867"/>
    <lineage>
        <taxon>Bacteria</taxon>
        <taxon>Pseudomonadati</taxon>
        <taxon>Pseudomonadota</taxon>
        <taxon>Alphaproteobacteria</taxon>
        <taxon>Hyphomicrobiales</taxon>
        <taxon>Rhizobiaceae</taxon>
        <taxon>Rhizobium/Agrobacterium group</taxon>
        <taxon>Agrobacterium</taxon>
    </lineage>
</organism>
<dbReference type="AlphaFoldDB" id="A0AAW9FI41"/>
<feature type="transmembrane region" description="Helical" evidence="1">
    <location>
        <begin position="113"/>
        <end position="136"/>
    </location>
</feature>
<keyword evidence="1" id="KW-0812">Transmembrane</keyword>
<feature type="transmembrane region" description="Helical" evidence="1">
    <location>
        <begin position="49"/>
        <end position="66"/>
    </location>
</feature>
<accession>A0AAW9FI41</accession>
<sequence>MNVTAAARLAVAHVAGAIFGFGLSLSGMVDPARVLGFLDIASGHWDPSLMFVLGGAVLVSVPGVMIQRRMAKPTFDQRFHLPEMTAIDAPLLIGSAVFGIGWGLAGFCPGPAISALATGSSPVILFVAAMAVGMVLHDRLLARRPR</sequence>
<dbReference type="InterPro" id="IPR046513">
    <property type="entry name" value="DUF6691"/>
</dbReference>
<dbReference type="Pfam" id="PF20398">
    <property type="entry name" value="DUF6691"/>
    <property type="match status" value="1"/>
</dbReference>
<evidence type="ECO:0000256" key="1">
    <source>
        <dbReference type="SAM" id="Phobius"/>
    </source>
</evidence>
<name>A0AAW9FI41_9HYPH</name>
<feature type="transmembrane region" description="Helical" evidence="1">
    <location>
        <begin position="7"/>
        <end position="29"/>
    </location>
</feature>
<keyword evidence="1" id="KW-0472">Membrane</keyword>
<evidence type="ECO:0000313" key="2">
    <source>
        <dbReference type="EMBL" id="MDX8305059.1"/>
    </source>
</evidence>
<reference evidence="2" key="1">
    <citation type="journal article" date="2023" name="Phytobiomes J">
        <title>Deciphering the key players within the bacterial microbiota associated with aerial crown gall tumors on rhododendron: Insights into the gallobiome.</title>
        <authorList>
            <person name="Kuzmanovic N."/>
            <person name="Nesme J."/>
            <person name="Wolf J."/>
            <person name="Neumann-Schaal M."/>
            <person name="Petersen J."/>
            <person name="Fernandez-Gnecco G."/>
            <person name="Sproeer C."/>
            <person name="Bunk B."/>
            <person name="Overmann J."/>
            <person name="Sorensen S.J."/>
            <person name="Idczak E."/>
            <person name="Smalla K."/>
        </authorList>
    </citation>
    <scope>NUCLEOTIDE SEQUENCE</scope>
    <source>
        <strain evidence="2">Rho-11.1</strain>
    </source>
</reference>
<comment type="caution">
    <text evidence="2">The sequence shown here is derived from an EMBL/GenBank/DDBJ whole genome shotgun (WGS) entry which is preliminary data.</text>
</comment>